<keyword evidence="4 12" id="KW-0489">Methyltransferase</keyword>
<dbReference type="InterPro" id="IPR014816">
    <property type="entry name" value="tRNA_MeTrfase_Gcd14"/>
</dbReference>
<dbReference type="Pfam" id="PF08704">
    <property type="entry name" value="GCD14"/>
    <property type="match status" value="3"/>
</dbReference>
<proteinExistence type="predicted"/>
<evidence type="ECO:0000256" key="4">
    <source>
        <dbReference type="ARBA" id="ARBA00022603"/>
    </source>
</evidence>
<dbReference type="GO" id="GO:0005634">
    <property type="term" value="C:nucleus"/>
    <property type="evidence" value="ECO:0007669"/>
    <property type="project" value="UniProtKB-SubCell"/>
</dbReference>
<keyword evidence="8" id="KW-0539">Nucleus</keyword>
<dbReference type="AlphaFoldDB" id="A0A6G1HDY6"/>
<feature type="region of interest" description="Disordered" evidence="10">
    <location>
        <begin position="500"/>
        <end position="551"/>
    </location>
</feature>
<feature type="compositionally biased region" description="Polar residues" evidence="10">
    <location>
        <begin position="300"/>
        <end position="315"/>
    </location>
</feature>
<feature type="compositionally biased region" description="Basic and acidic residues" evidence="10">
    <location>
        <begin position="538"/>
        <end position="551"/>
    </location>
</feature>
<comment type="subcellular location">
    <subcellularLocation>
        <location evidence="1">Nucleus</location>
    </subcellularLocation>
</comment>
<dbReference type="Gene3D" id="3.10.330.20">
    <property type="match status" value="1"/>
</dbReference>
<evidence type="ECO:0000256" key="6">
    <source>
        <dbReference type="ARBA" id="ARBA00022691"/>
    </source>
</evidence>
<dbReference type="GO" id="GO:0030488">
    <property type="term" value="P:tRNA methylation"/>
    <property type="evidence" value="ECO:0007669"/>
    <property type="project" value="InterPro"/>
</dbReference>
<dbReference type="GO" id="GO:0160107">
    <property type="term" value="F:tRNA (adenine(58)-N1)-methyltransferase activity"/>
    <property type="evidence" value="ECO:0007669"/>
    <property type="project" value="UniProtKB-EC"/>
</dbReference>
<feature type="region of interest" description="Disordered" evidence="10">
    <location>
        <begin position="298"/>
        <end position="329"/>
    </location>
</feature>
<dbReference type="OrthoDB" id="1925287at2759"/>
<dbReference type="EC" id="2.1.1.220" evidence="2"/>
<feature type="region of interest" description="Disordered" evidence="10">
    <location>
        <begin position="76"/>
        <end position="124"/>
    </location>
</feature>
<dbReference type="Proteomes" id="UP000800041">
    <property type="component" value="Unassembled WGS sequence"/>
</dbReference>
<reference evidence="12" key="1">
    <citation type="journal article" date="2020" name="Stud. Mycol.">
        <title>101 Dothideomycetes genomes: a test case for predicting lifestyles and emergence of pathogens.</title>
        <authorList>
            <person name="Haridas S."/>
            <person name="Albert R."/>
            <person name="Binder M."/>
            <person name="Bloem J."/>
            <person name="Labutti K."/>
            <person name="Salamov A."/>
            <person name="Andreopoulos B."/>
            <person name="Baker S."/>
            <person name="Barry K."/>
            <person name="Bills G."/>
            <person name="Bluhm B."/>
            <person name="Cannon C."/>
            <person name="Castanera R."/>
            <person name="Culley D."/>
            <person name="Daum C."/>
            <person name="Ezra D."/>
            <person name="Gonzalez J."/>
            <person name="Henrissat B."/>
            <person name="Kuo A."/>
            <person name="Liang C."/>
            <person name="Lipzen A."/>
            <person name="Lutzoni F."/>
            <person name="Magnuson J."/>
            <person name="Mondo S."/>
            <person name="Nolan M."/>
            <person name="Ohm R."/>
            <person name="Pangilinan J."/>
            <person name="Park H.-J."/>
            <person name="Ramirez L."/>
            <person name="Alfaro M."/>
            <person name="Sun H."/>
            <person name="Tritt A."/>
            <person name="Yoshinaga Y."/>
            <person name="Zwiers L.-H."/>
            <person name="Turgeon B."/>
            <person name="Goodwin S."/>
            <person name="Spatafora J."/>
            <person name="Crous P."/>
            <person name="Grigoriev I."/>
        </authorList>
    </citation>
    <scope>NUCLEOTIDE SEQUENCE</scope>
    <source>
        <strain evidence="12">CBS 113979</strain>
    </source>
</reference>
<keyword evidence="7" id="KW-0819">tRNA processing</keyword>
<feature type="domain" description="tRNA (adenine(58)-N(1))-methyltransferase catalytic subunit TRM61 C-terminal" evidence="11">
    <location>
        <begin position="335"/>
        <end position="499"/>
    </location>
</feature>
<dbReference type="InterPro" id="IPR029063">
    <property type="entry name" value="SAM-dependent_MTases_sf"/>
</dbReference>
<feature type="compositionally biased region" description="Acidic residues" evidence="10">
    <location>
        <begin position="112"/>
        <end position="121"/>
    </location>
</feature>
<dbReference type="InterPro" id="IPR049470">
    <property type="entry name" value="TRM61_C"/>
</dbReference>
<evidence type="ECO:0000256" key="9">
    <source>
        <dbReference type="ARBA" id="ARBA00033309"/>
    </source>
</evidence>
<keyword evidence="13" id="KW-1185">Reference proteome</keyword>
<evidence type="ECO:0000256" key="1">
    <source>
        <dbReference type="ARBA" id="ARBA00004123"/>
    </source>
</evidence>
<evidence type="ECO:0000259" key="11">
    <source>
        <dbReference type="Pfam" id="PF08704"/>
    </source>
</evidence>
<sequence>MYPRGHSLKDLVRTSPFLNPPPKATPDSLALLGLRRDHFIPITLQDDGAAVTNTRFGSFPHQALLDLPWGTQVRAINVNASRSKKSKKQGGGKKRKRADDDDGDGNLREDDAGGEDGEGEDGHELASSGFVHLLPPTPETWTISLPHRTQVVYTPDYSYVLQRLRVRPGDTIIEAGAGSGSFTHASARAVFSGYPSQQASAKELENVENGIAGGDALPKKKKRKFGKVYSFEFHEPRVQVLRDEVKEHGLEEIVTVTHRDVYEDGFCIDEEVDGQPQPRANAIFLDLPAPWLALKHLTRSPPTSSQIRSSANSPMPVTESDKPFRTPLSPTKPVHICTFSPCIEQVTRTVSMLRQLGWIEIEMVELLHKRIDVKRERVGLQEEGLRGGNPMPKSVDEALGRLREQELRTRGFYERQKAKAEGKEDDDADAGAEAMEKELVKVEDGTGDAEGIESLLSKQQRMESNQSKAQERKIWKEGKLVHRTESELKTHTSYLTFATLPREWTEEDEKRVARKWPVKKQGGVENGDGGKRGRKGRGKEEAKLPEGGEDD</sequence>
<evidence type="ECO:0000256" key="2">
    <source>
        <dbReference type="ARBA" id="ARBA00012796"/>
    </source>
</evidence>
<dbReference type="PANTHER" id="PTHR12133">
    <property type="entry name" value="TRNA (ADENINE(58)-N(1))-METHYLTRANSFERASE"/>
    <property type="match status" value="1"/>
</dbReference>
<dbReference type="SUPFAM" id="SSF53335">
    <property type="entry name" value="S-adenosyl-L-methionine-dependent methyltransferases"/>
    <property type="match status" value="1"/>
</dbReference>
<feature type="compositionally biased region" description="Basic residues" evidence="10">
    <location>
        <begin position="82"/>
        <end position="96"/>
    </location>
</feature>
<evidence type="ECO:0000256" key="3">
    <source>
        <dbReference type="ARBA" id="ARBA00015963"/>
    </source>
</evidence>
<dbReference type="Gene3D" id="3.40.50.150">
    <property type="entry name" value="Vaccinia Virus protein VP39"/>
    <property type="match status" value="1"/>
</dbReference>
<evidence type="ECO:0000313" key="12">
    <source>
        <dbReference type="EMBL" id="KAF1991148.1"/>
    </source>
</evidence>
<dbReference type="PROSITE" id="PS51620">
    <property type="entry name" value="SAM_TRM61"/>
    <property type="match status" value="1"/>
</dbReference>
<evidence type="ECO:0000256" key="5">
    <source>
        <dbReference type="ARBA" id="ARBA00022679"/>
    </source>
</evidence>
<feature type="domain" description="tRNA (adenine(58)-N(1))-methyltransferase catalytic subunit TRM61 C-terminal" evidence="11">
    <location>
        <begin position="225"/>
        <end position="299"/>
    </location>
</feature>
<evidence type="ECO:0000256" key="10">
    <source>
        <dbReference type="SAM" id="MobiDB-lite"/>
    </source>
</evidence>
<evidence type="ECO:0000256" key="7">
    <source>
        <dbReference type="ARBA" id="ARBA00022694"/>
    </source>
</evidence>
<dbReference type="GO" id="GO:0031515">
    <property type="term" value="C:tRNA (m1A) methyltransferase complex"/>
    <property type="evidence" value="ECO:0007669"/>
    <property type="project" value="InterPro"/>
</dbReference>
<feature type="region of interest" description="Disordered" evidence="10">
    <location>
        <begin position="1"/>
        <end position="23"/>
    </location>
</feature>
<dbReference type="PANTHER" id="PTHR12133:SF2">
    <property type="entry name" value="TRNA (ADENINE(58)-N(1))-METHYLTRANSFERASE CATALYTIC SUBUNIT TRMT61A"/>
    <property type="match status" value="1"/>
</dbReference>
<protein>
    <recommendedName>
        <fullName evidence="3">tRNA (adenine(58)-N(1))-methyltransferase catalytic subunit TRM61</fullName>
        <ecNumber evidence="2">2.1.1.220</ecNumber>
    </recommendedName>
    <alternativeName>
        <fullName evidence="9">tRNA(m1A58)-methyltransferase subunit TRM61</fullName>
    </alternativeName>
</protein>
<evidence type="ECO:0000313" key="13">
    <source>
        <dbReference type="Proteomes" id="UP000800041"/>
    </source>
</evidence>
<dbReference type="EMBL" id="ML977140">
    <property type="protein sequence ID" value="KAF1991148.1"/>
    <property type="molecule type" value="Genomic_DNA"/>
</dbReference>
<accession>A0A6G1HDY6</accession>
<evidence type="ECO:0000256" key="8">
    <source>
        <dbReference type="ARBA" id="ARBA00023242"/>
    </source>
</evidence>
<keyword evidence="6" id="KW-0949">S-adenosyl-L-methionine</keyword>
<feature type="domain" description="tRNA (adenine(58)-N(1))-methyltransferase catalytic subunit TRM61 C-terminal" evidence="11">
    <location>
        <begin position="129"/>
        <end position="190"/>
    </location>
</feature>
<keyword evidence="5 12" id="KW-0808">Transferase</keyword>
<gene>
    <name evidence="12" type="ORF">K402DRAFT_409974</name>
</gene>
<name>A0A6G1HDY6_9PEZI</name>
<organism evidence="12 13">
    <name type="scientific">Aulographum hederae CBS 113979</name>
    <dbReference type="NCBI Taxonomy" id="1176131"/>
    <lineage>
        <taxon>Eukaryota</taxon>
        <taxon>Fungi</taxon>
        <taxon>Dikarya</taxon>
        <taxon>Ascomycota</taxon>
        <taxon>Pezizomycotina</taxon>
        <taxon>Dothideomycetes</taxon>
        <taxon>Pleosporomycetidae</taxon>
        <taxon>Aulographales</taxon>
        <taxon>Aulographaceae</taxon>
    </lineage>
</organism>